<reference evidence="5 6" key="1">
    <citation type="submission" date="2021-04" db="EMBL/GenBank/DDBJ databases">
        <title>Genome analysis of Polyangium sp.</title>
        <authorList>
            <person name="Li Y."/>
            <person name="Wang J."/>
        </authorList>
    </citation>
    <scope>NUCLEOTIDE SEQUENCE [LARGE SCALE GENOMIC DNA]</scope>
    <source>
        <strain evidence="5 6">SDU14</strain>
    </source>
</reference>
<dbReference type="AlphaFoldDB" id="A0A9X3XE51"/>
<accession>A0A9X3XE51</accession>
<sequence>MTPELTIGSHAELAKALLAMLMPVGPEPLFDEGTIHCYVDTRGTWESVTQERASRELQRLDGTEYGKNETLRLRASDVTGAIKLAQDRVARPGWFVNRDPDGRPYGPDPPRGIAFSDGFVLVGVNECRLVRHDPAHRARHGYAFPYQAEAHASKWLAFLADIWRDDEDREAKIRFLQEFMGACLLGLATQFRTALFLLGDGKNGKSTLLRIIEAMMPPRSISTVAPHLWGHEYYRANLAGKRLNVVAELPERELVSSEAFKAIIAGDPIAARHPTCRPFTLNPAAGHIFAANTLPPVNDMTDGFWDRVVLVEFNRRFQADEAIPDFHRGIIEAELPGIVSWAIEGARRLLA</sequence>
<dbReference type="Proteomes" id="UP001151081">
    <property type="component" value="Unassembled WGS sequence"/>
</dbReference>
<comment type="caution">
    <text evidence="5">The sequence shown here is derived from an EMBL/GenBank/DDBJ whole genome shotgun (WGS) entry which is preliminary data.</text>
</comment>
<dbReference type="SUPFAM" id="SSF52540">
    <property type="entry name" value="P-loop containing nucleoside triphosphate hydrolases"/>
    <property type="match status" value="1"/>
</dbReference>
<evidence type="ECO:0000313" key="5">
    <source>
        <dbReference type="EMBL" id="MDC3987705.1"/>
    </source>
</evidence>
<protein>
    <recommendedName>
        <fullName evidence="4">SF3 helicase domain-containing protein</fullName>
    </recommendedName>
</protein>
<dbReference type="GO" id="GO:0005524">
    <property type="term" value="F:ATP binding"/>
    <property type="evidence" value="ECO:0007669"/>
    <property type="project" value="UniProtKB-KW"/>
</dbReference>
<proteinExistence type="predicted"/>
<dbReference type="GO" id="GO:0016787">
    <property type="term" value="F:hydrolase activity"/>
    <property type="evidence" value="ECO:0007669"/>
    <property type="project" value="UniProtKB-KW"/>
</dbReference>
<dbReference type="RefSeq" id="WP_272459679.1">
    <property type="nucleotide sequence ID" value="NZ_JAGTJJ010000056.1"/>
</dbReference>
<feature type="non-terminal residue" evidence="5">
    <location>
        <position position="351"/>
    </location>
</feature>
<organism evidence="5 6">
    <name type="scientific">Polyangium jinanense</name>
    <dbReference type="NCBI Taxonomy" id="2829994"/>
    <lineage>
        <taxon>Bacteria</taxon>
        <taxon>Pseudomonadati</taxon>
        <taxon>Myxococcota</taxon>
        <taxon>Polyangia</taxon>
        <taxon>Polyangiales</taxon>
        <taxon>Polyangiaceae</taxon>
        <taxon>Polyangium</taxon>
    </lineage>
</organism>
<dbReference type="Gene3D" id="3.40.50.300">
    <property type="entry name" value="P-loop containing nucleotide triphosphate hydrolases"/>
    <property type="match status" value="1"/>
</dbReference>
<dbReference type="EMBL" id="JAGTJJ010000056">
    <property type="protein sequence ID" value="MDC3987705.1"/>
    <property type="molecule type" value="Genomic_DNA"/>
</dbReference>
<keyword evidence="6" id="KW-1185">Reference proteome</keyword>
<evidence type="ECO:0000256" key="2">
    <source>
        <dbReference type="ARBA" id="ARBA00022801"/>
    </source>
</evidence>
<keyword evidence="3" id="KW-0067">ATP-binding</keyword>
<evidence type="ECO:0000256" key="3">
    <source>
        <dbReference type="ARBA" id="ARBA00022840"/>
    </source>
</evidence>
<dbReference type="InterPro" id="IPR027417">
    <property type="entry name" value="P-loop_NTPase"/>
</dbReference>
<dbReference type="NCBIfam" id="TIGR01613">
    <property type="entry name" value="primase_Cterm"/>
    <property type="match status" value="1"/>
</dbReference>
<dbReference type="InterPro" id="IPR045455">
    <property type="entry name" value="NrS-1_pol-like_helicase"/>
</dbReference>
<keyword evidence="2" id="KW-0378">Hydrolase</keyword>
<gene>
    <name evidence="5" type="ORF">KEG57_44985</name>
</gene>
<name>A0A9X3XE51_9BACT</name>
<dbReference type="InterPro" id="IPR014015">
    <property type="entry name" value="Helicase_SF3_DNA-vir"/>
</dbReference>
<evidence type="ECO:0000256" key="1">
    <source>
        <dbReference type="ARBA" id="ARBA00022741"/>
    </source>
</evidence>
<dbReference type="PROSITE" id="PS51206">
    <property type="entry name" value="SF3_HELICASE_1"/>
    <property type="match status" value="1"/>
</dbReference>
<keyword evidence="1" id="KW-0547">Nucleotide-binding</keyword>
<dbReference type="InterPro" id="IPR006500">
    <property type="entry name" value="Helicase_put_C_phage/plasmid"/>
</dbReference>
<dbReference type="PANTHER" id="PTHR35372">
    <property type="entry name" value="ATP BINDING PROTEIN-RELATED"/>
    <property type="match status" value="1"/>
</dbReference>
<evidence type="ECO:0000259" key="4">
    <source>
        <dbReference type="PROSITE" id="PS51206"/>
    </source>
</evidence>
<dbReference type="InterPro" id="IPR051620">
    <property type="entry name" value="ORF904-like_C"/>
</dbReference>
<dbReference type="PANTHER" id="PTHR35372:SF2">
    <property type="entry name" value="SF3 HELICASE DOMAIN-CONTAINING PROTEIN"/>
    <property type="match status" value="1"/>
</dbReference>
<feature type="domain" description="SF3 helicase" evidence="4">
    <location>
        <begin position="171"/>
        <end position="326"/>
    </location>
</feature>
<evidence type="ECO:0000313" key="6">
    <source>
        <dbReference type="Proteomes" id="UP001151081"/>
    </source>
</evidence>
<dbReference type="Pfam" id="PF19263">
    <property type="entry name" value="DUF5906"/>
    <property type="match status" value="1"/>
</dbReference>